<evidence type="ECO:0000313" key="9">
    <source>
        <dbReference type="EMBL" id="APG89932.1"/>
    </source>
</evidence>
<name>A0A1L3LIH7_9HYPH</name>
<dbReference type="SUPFAM" id="SSF52540">
    <property type="entry name" value="P-loop containing nucleoside triphosphate hydrolases"/>
    <property type="match status" value="1"/>
</dbReference>
<dbReference type="KEGG" id="same:SAMCFNEI73_Ch0606"/>
<proteinExistence type="inferred from homology"/>
<keyword evidence="10" id="KW-1185">Reference proteome</keyword>
<evidence type="ECO:0000313" key="10">
    <source>
        <dbReference type="Proteomes" id="UP000182306"/>
    </source>
</evidence>
<dbReference type="PANTHER" id="PTHR43869">
    <property type="entry name" value="GLYCINE BETAINE/PROLINE BETAINE TRANSPORT SYSTEM ATP-BINDING PROTEIN PROV"/>
    <property type="match status" value="1"/>
</dbReference>
<comment type="subunit">
    <text evidence="7">The complex is probably composed of two ATP-binding proteins, two transmembrane proteins and a solute-binding protein.</text>
</comment>
<dbReference type="Proteomes" id="UP000182306">
    <property type="component" value="Chromosome"/>
</dbReference>
<dbReference type="Gene3D" id="3.40.50.300">
    <property type="entry name" value="P-loop containing nucleotide triphosphate hydrolases"/>
    <property type="match status" value="1"/>
</dbReference>
<dbReference type="InterPro" id="IPR003593">
    <property type="entry name" value="AAA+_ATPase"/>
</dbReference>
<dbReference type="InterPro" id="IPR051921">
    <property type="entry name" value="ABC_osmolyte_uptake_ATP-bind"/>
</dbReference>
<evidence type="ECO:0000256" key="1">
    <source>
        <dbReference type="ARBA" id="ARBA00005417"/>
    </source>
</evidence>
<dbReference type="RefSeq" id="WP_064252622.1">
    <property type="nucleotide sequence ID" value="NZ_CP013107.1"/>
</dbReference>
<dbReference type="AlphaFoldDB" id="A0A1L3LIH7"/>
<dbReference type="GO" id="GO:0005524">
    <property type="term" value="F:ATP binding"/>
    <property type="evidence" value="ECO:0007669"/>
    <property type="project" value="UniProtKB-UniRule"/>
</dbReference>
<dbReference type="PROSITE" id="PS50893">
    <property type="entry name" value="ABC_TRANSPORTER_2"/>
    <property type="match status" value="1"/>
</dbReference>
<dbReference type="CDD" id="cd03294">
    <property type="entry name" value="ABC_Pro_Gly_Betaine"/>
    <property type="match status" value="1"/>
</dbReference>
<dbReference type="InterPro" id="IPR027417">
    <property type="entry name" value="P-loop_NTPase"/>
</dbReference>
<comment type="subcellular location">
    <subcellularLocation>
        <location evidence="7">Cell inner membrane</location>
        <topology evidence="7">Peripheral membrane protein</topology>
    </subcellularLocation>
</comment>
<comment type="catalytic activity">
    <reaction evidence="5">
        <text>a quaternary ammonium(out) + ATP + H2O = a quaternary ammonium(in) + ADP + phosphate + H(+)</text>
        <dbReference type="Rhea" id="RHEA:11036"/>
        <dbReference type="ChEBI" id="CHEBI:15377"/>
        <dbReference type="ChEBI" id="CHEBI:15378"/>
        <dbReference type="ChEBI" id="CHEBI:30616"/>
        <dbReference type="ChEBI" id="CHEBI:35267"/>
        <dbReference type="ChEBI" id="CHEBI:43474"/>
        <dbReference type="ChEBI" id="CHEBI:456216"/>
        <dbReference type="EC" id="7.6.2.9"/>
    </reaction>
    <physiologicalReaction direction="left-to-right" evidence="5">
        <dbReference type="Rhea" id="RHEA:11037"/>
    </physiologicalReaction>
</comment>
<keyword evidence="4 7" id="KW-0067">ATP-binding</keyword>
<dbReference type="GO" id="GO:0031460">
    <property type="term" value="P:glycine betaine transport"/>
    <property type="evidence" value="ECO:0007669"/>
    <property type="project" value="InterPro"/>
</dbReference>
<dbReference type="PROSITE" id="PS00211">
    <property type="entry name" value="ABC_TRANSPORTER_1"/>
    <property type="match status" value="1"/>
</dbReference>
<reference evidence="9 10" key="1">
    <citation type="submission" date="2015-10" db="EMBL/GenBank/DDBJ databases">
        <title>Genomic differences between typical nodule nitrogen-fixing rhizobial strains and those coming from bean seeds.</title>
        <authorList>
            <person name="Peralta H."/>
            <person name="Aguilar-Vera A."/>
            <person name="Diaz R."/>
            <person name="Mora Y."/>
            <person name="Martinez-Batallar G."/>
            <person name="Salazar E."/>
            <person name="Vargas-Lagunas C."/>
            <person name="Encarnacion S."/>
            <person name="Girard L."/>
            <person name="Mora J."/>
        </authorList>
    </citation>
    <scope>NUCLEOTIDE SEQUENCE [LARGE SCALE GENOMIC DNA]</scope>
    <source>
        <strain evidence="9 10">CFNEI 73</strain>
    </source>
</reference>
<evidence type="ECO:0000256" key="2">
    <source>
        <dbReference type="ARBA" id="ARBA00022448"/>
    </source>
</evidence>
<dbReference type="InterPro" id="IPR005892">
    <property type="entry name" value="Gly-betaine_transp_ATP-bd"/>
</dbReference>
<dbReference type="PANTHER" id="PTHR43869:SF1">
    <property type="entry name" value="GLYCINE BETAINE_PROLINE BETAINE TRANSPORT SYSTEM ATP-BINDING PROTEIN PROV"/>
    <property type="match status" value="1"/>
</dbReference>
<keyword evidence="3 7" id="KW-0547">Nucleotide-binding</keyword>
<comment type="subunit">
    <text evidence="6">The complex is probably composed of two ATP-binding proteins (TmoW), two transmembrane proteins (TmoV) and a solute-binding protein (TmoX).</text>
</comment>
<dbReference type="EMBL" id="CP013107">
    <property type="protein sequence ID" value="APG89932.1"/>
    <property type="molecule type" value="Genomic_DNA"/>
</dbReference>
<keyword evidence="7" id="KW-0472">Membrane</keyword>
<gene>
    <name evidence="9" type="primary">proV</name>
    <name evidence="9" type="ORF">SAMCFNEI73_Ch0606</name>
</gene>
<dbReference type="GO" id="GO:0016887">
    <property type="term" value="F:ATP hydrolysis activity"/>
    <property type="evidence" value="ECO:0007669"/>
    <property type="project" value="UniProtKB-UniRule"/>
</dbReference>
<evidence type="ECO:0000256" key="6">
    <source>
        <dbReference type="ARBA" id="ARBA00061968"/>
    </source>
</evidence>
<dbReference type="GO" id="GO:0005886">
    <property type="term" value="C:plasma membrane"/>
    <property type="evidence" value="ECO:0007669"/>
    <property type="project" value="UniProtKB-SubCell"/>
</dbReference>
<dbReference type="GO" id="GO:0006970">
    <property type="term" value="P:response to osmotic stress"/>
    <property type="evidence" value="ECO:0007669"/>
    <property type="project" value="UniProtKB-ARBA"/>
</dbReference>
<comment type="similarity">
    <text evidence="1 7">Belongs to the ABC transporter superfamily.</text>
</comment>
<dbReference type="Pfam" id="PF00005">
    <property type="entry name" value="ABC_tran"/>
    <property type="match status" value="1"/>
</dbReference>
<sequence>MTDAVIECRNVWKIFGENSKEAHSAVIERGLSKKEILEQYRCVVGVADVSFTVRQGEIFCIMGLSGSGKSTLVRHINRLVEPTAGVIRVANQDVNALEGPQLRQLRSQSVGMVFQNMALLPHRTVIDNVALSLELRGMSRADRHDVALEKLRLVSLDGWGDRYPDELSGGMKQRVGLARAMAADPEILLMDEPFSALDPLIRRQLQEQFLDLSKVLKKTTVFITHDLDEAIRLGTHIAIMKDGRFVQVGTAEQIVTEPVDDYVADFVKGISRLELVSAGKVMQPLAAGQTPAPSSPSVLASDKLSKLLQVAKEHDGVITVSDGKRPVGVVSRYDLLNAVSG</sequence>
<dbReference type="OrthoDB" id="9802264at2"/>
<dbReference type="GO" id="GO:0015418">
    <property type="term" value="F:ABC-type quaternary ammonium compound transporting activity"/>
    <property type="evidence" value="ECO:0007669"/>
    <property type="project" value="UniProtKB-EC"/>
</dbReference>
<dbReference type="SMART" id="SM00382">
    <property type="entry name" value="AAA"/>
    <property type="match status" value="1"/>
</dbReference>
<dbReference type="FunFam" id="3.40.50.300:FF:000201">
    <property type="entry name" value="Glycine betaine/L-proline ABC transporter ATP-binding protein"/>
    <property type="match status" value="1"/>
</dbReference>
<feature type="domain" description="ABC transporter" evidence="8">
    <location>
        <begin position="31"/>
        <end position="267"/>
    </location>
</feature>
<evidence type="ECO:0000256" key="4">
    <source>
        <dbReference type="ARBA" id="ARBA00022840"/>
    </source>
</evidence>
<evidence type="ECO:0000256" key="7">
    <source>
        <dbReference type="RuleBase" id="RU369116"/>
    </source>
</evidence>
<protein>
    <recommendedName>
        <fullName evidence="7">Quaternary amine transport ATP-binding protein</fullName>
        <ecNumber evidence="7">7.6.2.9</ecNumber>
    </recommendedName>
</protein>
<dbReference type="STRING" id="194963.SAMCFNEI73_Ch0606"/>
<dbReference type="InterPro" id="IPR017871">
    <property type="entry name" value="ABC_transporter-like_CS"/>
</dbReference>
<keyword evidence="7" id="KW-1003">Cell membrane</keyword>
<dbReference type="GO" id="GO:0006865">
    <property type="term" value="P:amino acid transport"/>
    <property type="evidence" value="ECO:0007669"/>
    <property type="project" value="UniProtKB-UniRule"/>
</dbReference>
<dbReference type="InterPro" id="IPR003439">
    <property type="entry name" value="ABC_transporter-like_ATP-bd"/>
</dbReference>
<dbReference type="EC" id="7.6.2.9" evidence="7"/>
<keyword evidence="7" id="KW-0997">Cell inner membrane</keyword>
<evidence type="ECO:0000259" key="8">
    <source>
        <dbReference type="PROSITE" id="PS50893"/>
    </source>
</evidence>
<accession>A0A1L3LIH7</accession>
<keyword evidence="2 7" id="KW-0813">Transport</keyword>
<evidence type="ECO:0000256" key="3">
    <source>
        <dbReference type="ARBA" id="ARBA00022741"/>
    </source>
</evidence>
<evidence type="ECO:0000256" key="5">
    <source>
        <dbReference type="ARBA" id="ARBA00051811"/>
    </source>
</evidence>
<dbReference type="NCBIfam" id="TIGR01186">
    <property type="entry name" value="proV"/>
    <property type="match status" value="1"/>
</dbReference>
<organism evidence="9 10">
    <name type="scientific">Sinorhizobium americanum</name>
    <dbReference type="NCBI Taxonomy" id="194963"/>
    <lineage>
        <taxon>Bacteria</taxon>
        <taxon>Pseudomonadati</taxon>
        <taxon>Pseudomonadota</taxon>
        <taxon>Alphaproteobacteria</taxon>
        <taxon>Hyphomicrobiales</taxon>
        <taxon>Rhizobiaceae</taxon>
        <taxon>Sinorhizobium/Ensifer group</taxon>
        <taxon>Sinorhizobium</taxon>
    </lineage>
</organism>